<dbReference type="InterPro" id="IPR036047">
    <property type="entry name" value="F-box-like_dom_sf"/>
</dbReference>
<feature type="domain" description="F-box" evidence="1">
    <location>
        <begin position="510"/>
        <end position="543"/>
    </location>
</feature>
<proteinExistence type="predicted"/>
<comment type="caution">
    <text evidence="2">The sequence shown here is derived from an EMBL/GenBank/DDBJ whole genome shotgun (WGS) entry which is preliminary data.</text>
</comment>
<keyword evidence="3" id="KW-1185">Reference proteome</keyword>
<reference evidence="2" key="1">
    <citation type="submission" date="2020-05" db="EMBL/GenBank/DDBJ databases">
        <title>Mycena genomes resolve the evolution of fungal bioluminescence.</title>
        <authorList>
            <person name="Tsai I.J."/>
        </authorList>
    </citation>
    <scope>NUCLEOTIDE SEQUENCE</scope>
    <source>
        <strain evidence="2">160909Yilan</strain>
    </source>
</reference>
<protein>
    <submittedName>
        <fullName evidence="2">F-box domain-containing protein</fullName>
    </submittedName>
</protein>
<name>A0A8H6ZHF5_9AGAR</name>
<dbReference type="Pfam" id="PF00646">
    <property type="entry name" value="F-box"/>
    <property type="match status" value="1"/>
</dbReference>
<dbReference type="InterPro" id="IPR001810">
    <property type="entry name" value="F-box_dom"/>
</dbReference>
<accession>A0A8H6ZHF5</accession>
<dbReference type="SUPFAM" id="SSF81383">
    <property type="entry name" value="F-box domain"/>
    <property type="match status" value="1"/>
</dbReference>
<dbReference type="EMBL" id="JACAZH010000001">
    <property type="protein sequence ID" value="KAF7377419.1"/>
    <property type="molecule type" value="Genomic_DNA"/>
</dbReference>
<evidence type="ECO:0000313" key="2">
    <source>
        <dbReference type="EMBL" id="KAF7377419.1"/>
    </source>
</evidence>
<evidence type="ECO:0000259" key="1">
    <source>
        <dbReference type="Pfam" id="PF00646"/>
    </source>
</evidence>
<dbReference type="AlphaFoldDB" id="A0A8H6ZHF5"/>
<gene>
    <name evidence="2" type="ORF">MSAN_00163500</name>
</gene>
<sequence>MLWNSSPINSLPVELLSYIFYLGTHESLDSDRDDDECQPFNSDSVKTPLVYASVSRHWRRVALSTPGLFTSLCITPALFRQNGTEEVLDMTGISAYLTLSRNCLVDILIDARDQEWDFEDDGAWFSAEHMSVAMSVLLPHLARWRSLSILTDVWAPMHAALQPLEVNLSAFGAPHLDSLRLMRPRARTRLSVLGDQRRKDIPSGVLTDELQSLELSFHPLPAQPSVSELAALLQVTPNLTRLVMNGSGPAVDPQAPWRPHEDTPLPLLTTLTLGYTSAASGIALLEILAFHTPNVHTLTLEDASHPADTIPVDASPLLAILFHAVPFDFTKYFFPALEHLALRRVHLTEPPPPTGINSLELYATHPQALGLRPHTLCVRGPLAIPSAASVLTPEAGMTATGAMLRALVEKQRFLAPREICLHEAAYASAGAEEEVEEVWVGDTKIRVFRRLEGQGDEDDDEDTVMGSDPEYEEEAFKVGGVFNDPAFDARYGSVAAQETRNPTTVDHSPFLQLPRELILLILDWLSELELLKFRQVSSGSQQLALLTLLARHGVSECQVQSQELSKISSRAIRVLCASYPTLLPNIRRLDLDLTDGDVSHLHPWQSLVHLAERFPTIPHVSFAFSDRSTASERFGGLWNLLPATLSALMGIGNHSRPVVIIHYLNTIAVHPKVPHLLKRALKTPIRPSALAVPVIDKMKLTRKLLSSIATASTRRLLSTISVRSFMDPDAPIGALLILNRLAVCYLDIDEHVLSRTEWTFLLEELYLPALRALVVRIDFDCDAEARHNKNHWNTFSAFLERHDKIELLDFVASPSGHPRPTLESPPFSTSALPLLQRLTASAHVVARILQTTNEFPLLERVEIGAREPLPHTPTSAHKDHSTPENDCNPNDATYVQAALCALVARPSVTALVLHLHGLSLPWAAPSQVKVDPDSCYPGPTSRMETHLHAIEKLELLHWAPESEHASCARQLPAWLALFPGLREVVIAGDMRPQQAAGTKLATGSVTAAGVNLKGGPLVSRRLREAIAEACPRVVVKVELRLGADRLGAGKDT</sequence>
<evidence type="ECO:0000313" key="3">
    <source>
        <dbReference type="Proteomes" id="UP000623467"/>
    </source>
</evidence>
<dbReference type="OrthoDB" id="2899556at2759"/>
<organism evidence="2 3">
    <name type="scientific">Mycena sanguinolenta</name>
    <dbReference type="NCBI Taxonomy" id="230812"/>
    <lineage>
        <taxon>Eukaryota</taxon>
        <taxon>Fungi</taxon>
        <taxon>Dikarya</taxon>
        <taxon>Basidiomycota</taxon>
        <taxon>Agaricomycotina</taxon>
        <taxon>Agaricomycetes</taxon>
        <taxon>Agaricomycetidae</taxon>
        <taxon>Agaricales</taxon>
        <taxon>Marasmiineae</taxon>
        <taxon>Mycenaceae</taxon>
        <taxon>Mycena</taxon>
    </lineage>
</organism>
<dbReference type="Proteomes" id="UP000623467">
    <property type="component" value="Unassembled WGS sequence"/>
</dbReference>